<evidence type="ECO:0000313" key="3">
    <source>
        <dbReference type="Proteomes" id="UP000298652"/>
    </source>
</evidence>
<evidence type="ECO:0000313" key="2">
    <source>
        <dbReference type="EMBL" id="TKV90752.1"/>
    </source>
</evidence>
<dbReference type="Proteomes" id="UP000298652">
    <property type="component" value="Chromosome 9"/>
</dbReference>
<dbReference type="EMBL" id="CM016560">
    <property type="protein sequence ID" value="TKV90752.1"/>
    <property type="molecule type" value="Genomic_DNA"/>
</dbReference>
<keyword evidence="3" id="KW-1185">Reference proteome</keyword>
<sequence>MRAILWYIFCINPMLFFGISIQVLVPNNQLFSCFSPPILCHPRIVRAAAAAAATSSLHAPATRKSLSIVFYISRNDLVESNRLVYLVLGLGRAWDHRLLRSLSIPELLGLVEIRTGYQRGLRCLGERGFSYNVLQLDSGSLGKEASRCYPYPLQMHRRSMLHLCKSRKHHHPPLSLARPCRSRRH</sequence>
<reference evidence="2" key="1">
    <citation type="submission" date="2019-03" db="EMBL/GenBank/DDBJ databases">
        <title>WGS assembly of Setaria viridis.</title>
        <authorList>
            <person name="Huang P."/>
            <person name="Jenkins J."/>
            <person name="Grimwood J."/>
            <person name="Barry K."/>
            <person name="Healey A."/>
            <person name="Mamidi S."/>
            <person name="Sreedasyam A."/>
            <person name="Shu S."/>
            <person name="Feldman M."/>
            <person name="Wu J."/>
            <person name="Yu Y."/>
            <person name="Chen C."/>
            <person name="Johnson J."/>
            <person name="Rokhsar D."/>
            <person name="Baxter I."/>
            <person name="Schmutz J."/>
            <person name="Brutnell T."/>
            <person name="Kellogg E."/>
        </authorList>
    </citation>
    <scope>NUCLEOTIDE SEQUENCE [LARGE SCALE GENOMIC DNA]</scope>
</reference>
<name>A0A4U6SUA9_SETVI</name>
<keyword evidence="1" id="KW-0472">Membrane</keyword>
<feature type="transmembrane region" description="Helical" evidence="1">
    <location>
        <begin position="5"/>
        <end position="25"/>
    </location>
</feature>
<gene>
    <name evidence="2" type="ORF">SEVIR_9G049600v2</name>
</gene>
<keyword evidence="1" id="KW-0812">Transmembrane</keyword>
<organism evidence="2 3">
    <name type="scientific">Setaria viridis</name>
    <name type="common">Green bristlegrass</name>
    <name type="synonym">Setaria italica subsp. viridis</name>
    <dbReference type="NCBI Taxonomy" id="4556"/>
    <lineage>
        <taxon>Eukaryota</taxon>
        <taxon>Viridiplantae</taxon>
        <taxon>Streptophyta</taxon>
        <taxon>Embryophyta</taxon>
        <taxon>Tracheophyta</taxon>
        <taxon>Spermatophyta</taxon>
        <taxon>Magnoliopsida</taxon>
        <taxon>Liliopsida</taxon>
        <taxon>Poales</taxon>
        <taxon>Poaceae</taxon>
        <taxon>PACMAD clade</taxon>
        <taxon>Panicoideae</taxon>
        <taxon>Panicodae</taxon>
        <taxon>Paniceae</taxon>
        <taxon>Cenchrinae</taxon>
        <taxon>Setaria</taxon>
    </lineage>
</organism>
<dbReference type="Gramene" id="TKV90752">
    <property type="protein sequence ID" value="TKV90752"/>
    <property type="gene ID" value="SEVIR_9G049600v2"/>
</dbReference>
<dbReference type="AlphaFoldDB" id="A0A4U6SUA9"/>
<keyword evidence="1" id="KW-1133">Transmembrane helix</keyword>
<proteinExistence type="predicted"/>
<protein>
    <submittedName>
        <fullName evidence="2">Uncharacterized protein</fullName>
    </submittedName>
</protein>
<accession>A0A4U6SUA9</accession>
<evidence type="ECO:0000256" key="1">
    <source>
        <dbReference type="SAM" id="Phobius"/>
    </source>
</evidence>